<comment type="similarity">
    <text evidence="6">Belongs to the arginase family.</text>
</comment>
<dbReference type="Gene3D" id="3.40.50.300">
    <property type="entry name" value="P-loop containing nucleotide triphosphate hydrolases"/>
    <property type="match status" value="3"/>
</dbReference>
<dbReference type="EMBL" id="BOMV01000035">
    <property type="protein sequence ID" value="GIE95754.1"/>
    <property type="molecule type" value="Genomic_DNA"/>
</dbReference>
<dbReference type="InterPro" id="IPR011335">
    <property type="entry name" value="Restrct_endonuc-II-like"/>
</dbReference>
<evidence type="ECO:0000256" key="4">
    <source>
        <dbReference type="ARBA" id="ARBA00022806"/>
    </source>
</evidence>
<dbReference type="InterPro" id="IPR047187">
    <property type="entry name" value="SF1_C_Upf1"/>
</dbReference>
<evidence type="ECO:0000256" key="6">
    <source>
        <dbReference type="PROSITE-ProRule" id="PRU00742"/>
    </source>
</evidence>
<dbReference type="RefSeq" id="WP_203782048.1">
    <property type="nucleotide sequence ID" value="NZ_BOMV01000035.1"/>
</dbReference>
<evidence type="ECO:0000259" key="8">
    <source>
        <dbReference type="Pfam" id="PF13086"/>
    </source>
</evidence>
<keyword evidence="2" id="KW-0547">Nucleotide-binding</keyword>
<gene>
    <name evidence="11" type="ORF">Ari01nite_32190</name>
</gene>
<dbReference type="Pfam" id="PF18741">
    <property type="entry name" value="MTES_1575"/>
    <property type="match status" value="1"/>
</dbReference>
<evidence type="ECO:0000256" key="2">
    <source>
        <dbReference type="ARBA" id="ARBA00022741"/>
    </source>
</evidence>
<dbReference type="CDD" id="cd09999">
    <property type="entry name" value="Arginase-like_1"/>
    <property type="match status" value="1"/>
</dbReference>
<evidence type="ECO:0000256" key="7">
    <source>
        <dbReference type="SAM" id="MobiDB-lite"/>
    </source>
</evidence>
<dbReference type="InterPro" id="IPR050534">
    <property type="entry name" value="Coronavir_polyprotein_1ab"/>
</dbReference>
<evidence type="ECO:0008006" key="13">
    <source>
        <dbReference type="Google" id="ProtNLM"/>
    </source>
</evidence>
<keyword evidence="3" id="KW-0378">Hydrolase</keyword>
<feature type="domain" description="DNA2/NAM7 helicase helicase" evidence="8">
    <location>
        <begin position="351"/>
        <end position="402"/>
    </location>
</feature>
<dbReference type="SUPFAM" id="SSF52980">
    <property type="entry name" value="Restriction endonuclease-like"/>
    <property type="match status" value="1"/>
</dbReference>
<dbReference type="Gene3D" id="3.40.800.10">
    <property type="entry name" value="Ureohydrolase domain"/>
    <property type="match status" value="1"/>
</dbReference>
<dbReference type="PRINTS" id="PR00116">
    <property type="entry name" value="ARGINASE"/>
</dbReference>
<dbReference type="InterPro" id="IPR049468">
    <property type="entry name" value="Restrct_endonuc-II-like_dom"/>
</dbReference>
<feature type="region of interest" description="Disordered" evidence="7">
    <location>
        <begin position="93"/>
        <end position="125"/>
    </location>
</feature>
<reference evidence="11" key="1">
    <citation type="submission" date="2021-01" db="EMBL/GenBank/DDBJ databases">
        <title>Whole genome shotgun sequence of Actinoplanes rishiriensis NBRC 108556.</title>
        <authorList>
            <person name="Komaki H."/>
            <person name="Tamura T."/>
        </authorList>
    </citation>
    <scope>NUCLEOTIDE SEQUENCE</scope>
    <source>
        <strain evidence="11">NBRC 108556</strain>
    </source>
</reference>
<dbReference type="CDD" id="cd18808">
    <property type="entry name" value="SF1_C_Upf1"/>
    <property type="match status" value="1"/>
</dbReference>
<dbReference type="GO" id="GO:0046872">
    <property type="term" value="F:metal ion binding"/>
    <property type="evidence" value="ECO:0007669"/>
    <property type="project" value="InterPro"/>
</dbReference>
<dbReference type="SUPFAM" id="SSF52540">
    <property type="entry name" value="P-loop containing nucleoside triphosphate hydrolases"/>
    <property type="match status" value="1"/>
</dbReference>
<dbReference type="GO" id="GO:0043139">
    <property type="term" value="F:5'-3' DNA helicase activity"/>
    <property type="evidence" value="ECO:0007669"/>
    <property type="project" value="TreeGrafter"/>
</dbReference>
<dbReference type="GO" id="GO:0016813">
    <property type="term" value="F:hydrolase activity, acting on carbon-nitrogen (but not peptide) bonds, in linear amidines"/>
    <property type="evidence" value="ECO:0007669"/>
    <property type="project" value="UniProtKB-ARBA"/>
</dbReference>
<dbReference type="InterPro" id="IPR006035">
    <property type="entry name" value="Ureohydrolase"/>
</dbReference>
<evidence type="ECO:0000313" key="12">
    <source>
        <dbReference type="Proteomes" id="UP000636960"/>
    </source>
</evidence>
<evidence type="ECO:0000313" key="11">
    <source>
        <dbReference type="EMBL" id="GIE95754.1"/>
    </source>
</evidence>
<feature type="domain" description="DNA2/NAM7 helicase-like C-terminal" evidence="9">
    <location>
        <begin position="1085"/>
        <end position="1270"/>
    </location>
</feature>
<dbReference type="InterPro" id="IPR023696">
    <property type="entry name" value="Ureohydrolase_dom_sf"/>
</dbReference>
<keyword evidence="12" id="KW-1185">Reference proteome</keyword>
<dbReference type="InterPro" id="IPR027417">
    <property type="entry name" value="P-loop_NTPase"/>
</dbReference>
<comment type="caution">
    <text evidence="11">The sequence shown here is derived from an EMBL/GenBank/DDBJ whole genome shotgun (WGS) entry which is preliminary data.</text>
</comment>
<dbReference type="Pfam" id="PF13086">
    <property type="entry name" value="AAA_11"/>
    <property type="match status" value="1"/>
</dbReference>
<name>A0A919MUV6_9ACTN</name>
<accession>A0A919MUV6</accession>
<evidence type="ECO:0000256" key="1">
    <source>
        <dbReference type="ARBA" id="ARBA00007913"/>
    </source>
</evidence>
<dbReference type="Gene3D" id="3.40.960.10">
    <property type="entry name" value="VSR Endonuclease"/>
    <property type="match status" value="1"/>
</dbReference>
<organism evidence="11 12">
    <name type="scientific">Paractinoplanes rishiriensis</name>
    <dbReference type="NCBI Taxonomy" id="1050105"/>
    <lineage>
        <taxon>Bacteria</taxon>
        <taxon>Bacillati</taxon>
        <taxon>Actinomycetota</taxon>
        <taxon>Actinomycetes</taxon>
        <taxon>Micromonosporales</taxon>
        <taxon>Micromonosporaceae</taxon>
        <taxon>Paractinoplanes</taxon>
    </lineage>
</organism>
<dbReference type="InterPro" id="IPR041677">
    <property type="entry name" value="DNA2/NAM7_AAA_11"/>
</dbReference>
<proteinExistence type="inferred from homology"/>
<evidence type="ECO:0000259" key="10">
    <source>
        <dbReference type="Pfam" id="PF18741"/>
    </source>
</evidence>
<evidence type="ECO:0000259" key="9">
    <source>
        <dbReference type="Pfam" id="PF13087"/>
    </source>
</evidence>
<keyword evidence="4" id="KW-0347">Helicase</keyword>
<dbReference type="Pfam" id="PF13087">
    <property type="entry name" value="AAA_12"/>
    <property type="match status" value="1"/>
</dbReference>
<feature type="compositionally biased region" description="Low complexity" evidence="7">
    <location>
        <begin position="93"/>
        <end position="105"/>
    </location>
</feature>
<protein>
    <recommendedName>
        <fullName evidence="13">DNA helicase</fullName>
    </recommendedName>
</protein>
<feature type="domain" description="Restriction endonuclease type II-like" evidence="10">
    <location>
        <begin position="1311"/>
        <end position="1405"/>
    </location>
</feature>
<evidence type="ECO:0000256" key="3">
    <source>
        <dbReference type="ARBA" id="ARBA00022801"/>
    </source>
</evidence>
<dbReference type="PANTHER" id="PTHR43788">
    <property type="entry name" value="DNA2/NAM7 HELICASE FAMILY MEMBER"/>
    <property type="match status" value="1"/>
</dbReference>
<keyword evidence="5" id="KW-0067">ATP-binding</keyword>
<dbReference type="InterPro" id="IPR041679">
    <property type="entry name" value="DNA2/NAM7-like_C"/>
</dbReference>
<dbReference type="Pfam" id="PF00491">
    <property type="entry name" value="Arginase"/>
    <property type="match status" value="1"/>
</dbReference>
<dbReference type="Proteomes" id="UP000636960">
    <property type="component" value="Unassembled WGS sequence"/>
</dbReference>
<dbReference type="PROSITE" id="PS51409">
    <property type="entry name" value="ARGINASE_2"/>
    <property type="match status" value="1"/>
</dbReference>
<dbReference type="SUPFAM" id="SSF52768">
    <property type="entry name" value="Arginase/deacetylase"/>
    <property type="match status" value="1"/>
</dbReference>
<evidence type="ECO:0000256" key="5">
    <source>
        <dbReference type="ARBA" id="ARBA00022840"/>
    </source>
</evidence>
<comment type="similarity">
    <text evidence="1">Belongs to the DNA2/NAM7 helicase family.</text>
</comment>
<dbReference type="PANTHER" id="PTHR43788:SF8">
    <property type="entry name" value="DNA-BINDING PROTEIN SMUBP-2"/>
    <property type="match status" value="1"/>
</dbReference>
<dbReference type="GO" id="GO:0005524">
    <property type="term" value="F:ATP binding"/>
    <property type="evidence" value="ECO:0007669"/>
    <property type="project" value="UniProtKB-KW"/>
</dbReference>
<sequence>MSEQLESPTTIRDRAVAVADYLLAVRAQMERPARTVPADAHWLDARPDHPACQVGPSADATSWLRVGLPDLPPPVAVPAALRRRLRGDITATAEPAATEAATEAGEGAGEAPEHDNTPTDPDDFADWRDRAWRPWAHATAEAEKTRVLHRRLFDLMHQLDMTAATTELVWGHGILNVTINGERVRYPLVATPVLIEYEPDQSLITVSPAGPSRLQTDALNGTDERYLGQLLALAGPAGTLELDLWNDLDRREFFERALGRLGHDRIVTDGRQQELTRPHIEDVGVLFARPKQRLLRGFLESLRDRLLAGDTASIGALAAIVAHEPSRLRMPDDRPEEWRRVGERLLMPLPTNEAQESIARRLAQHRNVAVQGPPGTGKTHTIRNLICHLMANGKRVLVVAQKEDPLRVLRDGLPEEIRSLCLAVLGRTTDQLVQLQLAARELADRAATLDKVAEARRVERLTGLLEDAERELAVALGGLRSIAENEAVTYLIDGVPHPPVEVGAWLRERAATQSGIPDPVWVPPPLSGEEFAALLDLARRLVPADRAAALRSLPETADLPDAATAAQTRAERDSLHDRVSRLAADGLDLDAVREADLDALRGDLRDALTWLRRREGAWTDRLGRLLNDPHWRSVWADHVAATETLLAELAALTRQLAGHRVAVPDTYAHEPKRLLAQLVEIRQRFAAGRGLSRLMQAALFKVADDMRVDGEPLRTAEDVDVVAAWVRRVQTRRRLGGHWSEWIDRLQIATPPDGWGDPEIWAGTLLADAGQSLDWDVRHWPALADRLAVVVPQHDLDLDPAALAAVESLLDAAPAVLELDAMTAADRAVAERLAPWPRLGKAWSTLDGWDDAVAEVRRLTGLRPSVRRYVELRDRLAEAAPEWAAQVEAGLVPAVTGQACLDAWAWRRAQTWFDEVIGSVDPAVLAKRVENTRDKIRRRTAELVVASAWLEVSRSLDDRRKAALADWTTALRKIGKGTGRTAAAWQAHAQRAMESAVEAVPVWVMSVDRAIEQFAGGARFDVVIVDEASQADLFALPVLALAERAVVVGDDQQIGPQLGFVGSVSGLIHSHLDDVPSAEHFDPESSLYDHAVRRSPERILLTEHFRCVPQIIEFSSRHYYDGKIMPLRADRPSLAPIRTVFLPDGVRQPLPGFGDVNVSEASALTSQIAALVKDPKYDGKTLGVISLLSSSGQAAYLLQLLRDEIGEDEIQARRLRVGDAYTFQGDERDIVFVSMVVSDNDPRVAAFTKREYHRRVNVAASRARDQLWVFHSVRPGSLLADDPRAMLLSYALNLAPAEEVTDLAARCESDFERDVLKRLMARGFRPIPQFRIGAYRIDFVLNAPDGRRLAIECDGDSYHGPEQWESDMRRQAVLERVGNCVFVRIRGSIYAREPDAAMRPVWQRIEELEIKPVPRRTVVEIGQWQGSGSPTARRLTAGAAELAGLIPGDQRVRVPLADGEPSVALLAANLAAIRSSLGDPPLVTLGGDCGVEVAPIEAALARHGDGLAVVWFDAHADLNTPESSPSGAFHGMVLRTLLGEGHPELLPRRRLRPEQVVLAGVRALDPAEKEYVAEAGLAHVEVAGLASLPSVVEATGARAVYVHIDLDVLDPESFAAVGAPEPDGVTPDQLAAAVRALTDRFPLAGLGITEYEPDRPADRAVLAALIPALLSP</sequence>